<dbReference type="InterPro" id="IPR036388">
    <property type="entry name" value="WH-like_DNA-bd_sf"/>
</dbReference>
<protein>
    <submittedName>
        <fullName evidence="6">DNA-binding transcriptional regulator, LysR family</fullName>
    </submittedName>
</protein>
<evidence type="ECO:0000313" key="7">
    <source>
        <dbReference type="Proteomes" id="UP000236743"/>
    </source>
</evidence>
<dbReference type="SUPFAM" id="SSF53850">
    <property type="entry name" value="Periplasmic binding protein-like II"/>
    <property type="match status" value="1"/>
</dbReference>
<evidence type="ECO:0000256" key="3">
    <source>
        <dbReference type="ARBA" id="ARBA00023125"/>
    </source>
</evidence>
<dbReference type="PANTHER" id="PTHR30427:SF1">
    <property type="entry name" value="TRANSCRIPTIONAL ACTIVATOR PROTEIN LYSR"/>
    <property type="match status" value="1"/>
</dbReference>
<dbReference type="EMBL" id="FNUY01000009">
    <property type="protein sequence ID" value="SEG69458.1"/>
    <property type="molecule type" value="Genomic_DNA"/>
</dbReference>
<dbReference type="PANTHER" id="PTHR30427">
    <property type="entry name" value="TRANSCRIPTIONAL ACTIVATOR PROTEIN LYSR"/>
    <property type="match status" value="1"/>
</dbReference>
<dbReference type="SUPFAM" id="SSF46785">
    <property type="entry name" value="Winged helix' DNA-binding domain"/>
    <property type="match status" value="1"/>
</dbReference>
<dbReference type="GO" id="GO:0043565">
    <property type="term" value="F:sequence-specific DNA binding"/>
    <property type="evidence" value="ECO:0007669"/>
    <property type="project" value="TreeGrafter"/>
</dbReference>
<dbReference type="Gene3D" id="1.10.10.10">
    <property type="entry name" value="Winged helix-like DNA-binding domain superfamily/Winged helix DNA-binding domain"/>
    <property type="match status" value="1"/>
</dbReference>
<evidence type="ECO:0000313" key="6">
    <source>
        <dbReference type="EMBL" id="SEG69458.1"/>
    </source>
</evidence>
<organism evidence="6 7">
    <name type="scientific">Bosea lathyri</name>
    <dbReference type="NCBI Taxonomy" id="1036778"/>
    <lineage>
        <taxon>Bacteria</taxon>
        <taxon>Pseudomonadati</taxon>
        <taxon>Pseudomonadota</taxon>
        <taxon>Alphaproteobacteria</taxon>
        <taxon>Hyphomicrobiales</taxon>
        <taxon>Boseaceae</taxon>
        <taxon>Bosea</taxon>
    </lineage>
</organism>
<name>A0A1H6C975_9HYPH</name>
<evidence type="ECO:0000256" key="4">
    <source>
        <dbReference type="ARBA" id="ARBA00023163"/>
    </source>
</evidence>
<dbReference type="Pfam" id="PF00126">
    <property type="entry name" value="HTH_1"/>
    <property type="match status" value="1"/>
</dbReference>
<sequence length="307" mass="33543">MRYPNLRHLEIFRTLTQTLSVTETARLLNITQPAVSKAIAQLQDSVGIQMFKRVRGRLQASEDTLRLLAETERLLNQVTLFSDEVTALHEARHGRLSVAAVPALAIGAIAGTVGSFMRSHPKVKVDLSAEMSSRIVTEVAQHRVELGFIHGDPQNLNIRAVPMGESEMVCQFRSDHRLAKKDLISPQDLAGEPLVLLSPASPPNHLIRESFAKVGVHPDVVAEVNASHLSGEITSHTGVAFVDPMSVAANRSRTTICRRFHPSVVLRVYAISSALRPMSRIATEFQSLAQASIHKAIAAAQRAVDRG</sequence>
<dbReference type="PROSITE" id="PS50931">
    <property type="entry name" value="HTH_LYSR"/>
    <property type="match status" value="1"/>
</dbReference>
<comment type="similarity">
    <text evidence="1">Belongs to the LysR transcriptional regulatory family.</text>
</comment>
<dbReference type="InterPro" id="IPR036390">
    <property type="entry name" value="WH_DNA-bd_sf"/>
</dbReference>
<dbReference type="GO" id="GO:0010628">
    <property type="term" value="P:positive regulation of gene expression"/>
    <property type="evidence" value="ECO:0007669"/>
    <property type="project" value="TreeGrafter"/>
</dbReference>
<keyword evidence="4" id="KW-0804">Transcription</keyword>
<dbReference type="Pfam" id="PF03466">
    <property type="entry name" value="LysR_substrate"/>
    <property type="match status" value="1"/>
</dbReference>
<keyword evidence="2" id="KW-0805">Transcription regulation</keyword>
<accession>A0A1H6C975</accession>
<feature type="domain" description="HTH lysR-type" evidence="5">
    <location>
        <begin position="4"/>
        <end position="61"/>
    </location>
</feature>
<gene>
    <name evidence="6" type="ORF">SAMN04488115_109151</name>
</gene>
<dbReference type="GO" id="GO:0003700">
    <property type="term" value="F:DNA-binding transcription factor activity"/>
    <property type="evidence" value="ECO:0007669"/>
    <property type="project" value="InterPro"/>
</dbReference>
<evidence type="ECO:0000256" key="1">
    <source>
        <dbReference type="ARBA" id="ARBA00009437"/>
    </source>
</evidence>
<dbReference type="AlphaFoldDB" id="A0A1H6C975"/>
<dbReference type="InterPro" id="IPR005119">
    <property type="entry name" value="LysR_subst-bd"/>
</dbReference>
<dbReference type="PRINTS" id="PR00039">
    <property type="entry name" value="HTHLYSR"/>
</dbReference>
<keyword evidence="3 6" id="KW-0238">DNA-binding</keyword>
<proteinExistence type="inferred from homology"/>
<dbReference type="Gene3D" id="3.40.190.290">
    <property type="match status" value="1"/>
</dbReference>
<keyword evidence="7" id="KW-1185">Reference proteome</keyword>
<reference evidence="6 7" key="1">
    <citation type="submission" date="2016-10" db="EMBL/GenBank/DDBJ databases">
        <authorList>
            <person name="de Groot N.N."/>
        </authorList>
    </citation>
    <scope>NUCLEOTIDE SEQUENCE [LARGE SCALE GENOMIC DNA]</scope>
    <source>
        <strain evidence="6 7">DSM 26656</strain>
    </source>
</reference>
<dbReference type="InterPro" id="IPR000847">
    <property type="entry name" value="LysR_HTH_N"/>
</dbReference>
<dbReference type="Proteomes" id="UP000236743">
    <property type="component" value="Unassembled WGS sequence"/>
</dbReference>
<evidence type="ECO:0000259" key="5">
    <source>
        <dbReference type="PROSITE" id="PS50931"/>
    </source>
</evidence>
<evidence type="ECO:0000256" key="2">
    <source>
        <dbReference type="ARBA" id="ARBA00023015"/>
    </source>
</evidence>